<dbReference type="KEGG" id="dpf:ON006_10195"/>
<evidence type="ECO:0008006" key="4">
    <source>
        <dbReference type="Google" id="ProtNLM"/>
    </source>
</evidence>
<reference evidence="2" key="1">
    <citation type="submission" date="2022-11" db="EMBL/GenBank/DDBJ databases">
        <title>Dyadobacter pollutisoli sp. nov., isolated from plastic dumped soil.</title>
        <authorList>
            <person name="Kim J.M."/>
            <person name="Kim K.R."/>
            <person name="Lee J.K."/>
            <person name="Hao L."/>
            <person name="Jeon C.O."/>
        </authorList>
    </citation>
    <scope>NUCLEOTIDE SEQUENCE</scope>
    <source>
        <strain evidence="2">U1</strain>
    </source>
</reference>
<feature type="transmembrane region" description="Helical" evidence="1">
    <location>
        <begin position="240"/>
        <end position="259"/>
    </location>
</feature>
<proteinExistence type="predicted"/>
<feature type="transmembrane region" description="Helical" evidence="1">
    <location>
        <begin position="122"/>
        <end position="138"/>
    </location>
</feature>
<feature type="transmembrane region" description="Helical" evidence="1">
    <location>
        <begin position="198"/>
        <end position="219"/>
    </location>
</feature>
<feature type="transmembrane region" description="Helical" evidence="1">
    <location>
        <begin position="356"/>
        <end position="377"/>
    </location>
</feature>
<organism evidence="2 3">
    <name type="scientific">Dyadobacter pollutisoli</name>
    <dbReference type="NCBI Taxonomy" id="2910158"/>
    <lineage>
        <taxon>Bacteria</taxon>
        <taxon>Pseudomonadati</taxon>
        <taxon>Bacteroidota</taxon>
        <taxon>Cytophagia</taxon>
        <taxon>Cytophagales</taxon>
        <taxon>Spirosomataceae</taxon>
        <taxon>Dyadobacter</taxon>
    </lineage>
</organism>
<keyword evidence="1" id="KW-0812">Transmembrane</keyword>
<protein>
    <recommendedName>
        <fullName evidence="4">Mechanosensitive ion channel protein MscS</fullName>
    </recommendedName>
</protein>
<evidence type="ECO:0000313" key="3">
    <source>
        <dbReference type="Proteomes" id="UP001164653"/>
    </source>
</evidence>
<feature type="transmembrane region" description="Helical" evidence="1">
    <location>
        <begin position="7"/>
        <end position="33"/>
    </location>
</feature>
<dbReference type="RefSeq" id="WP_244819676.1">
    <property type="nucleotide sequence ID" value="NZ_CP112998.1"/>
</dbReference>
<accession>A0A9E8SNG6</accession>
<feature type="transmembrane region" description="Helical" evidence="1">
    <location>
        <begin position="97"/>
        <end position="116"/>
    </location>
</feature>
<feature type="transmembrane region" description="Helical" evidence="1">
    <location>
        <begin position="265"/>
        <end position="282"/>
    </location>
</feature>
<feature type="transmembrane region" description="Helical" evidence="1">
    <location>
        <begin position="294"/>
        <end position="313"/>
    </location>
</feature>
<dbReference type="Proteomes" id="UP001164653">
    <property type="component" value="Chromosome"/>
</dbReference>
<gene>
    <name evidence="2" type="ORF">ON006_10195</name>
</gene>
<evidence type="ECO:0000313" key="2">
    <source>
        <dbReference type="EMBL" id="WAC14309.1"/>
    </source>
</evidence>
<keyword evidence="1" id="KW-0472">Membrane</keyword>
<keyword evidence="3" id="KW-1185">Reference proteome</keyword>
<evidence type="ECO:0000256" key="1">
    <source>
        <dbReference type="SAM" id="Phobius"/>
    </source>
</evidence>
<name>A0A9E8SNG6_9BACT</name>
<dbReference type="EMBL" id="CP112998">
    <property type="protein sequence ID" value="WAC14309.1"/>
    <property type="molecule type" value="Genomic_DNA"/>
</dbReference>
<feature type="transmembrane region" description="Helical" evidence="1">
    <location>
        <begin position="53"/>
        <end position="76"/>
    </location>
</feature>
<sequence>MKASLKVFYLLCTFAGIVFVPYLGAWICFDGHFEHTYFQYPPLIAPVKPGFSLPIFVGVAIIFGIIALVYLVPSLFGFKKVKALPLNEPKNGKFPTWFWAGLLMWGGTLLVLWGKFSEPRWIIMWADLPLFWGFALMMDGWVYKRTGGTSIISRSAQEMIAIGVASVSGWLIFEYLNFFVDDNWIYPAGELIPDNQFTIYAVVGSAGLMPLAFEWYALFITFDGLKNRFADGPKLTMPPWLGNLLLIISFILLFFIAFYPDTLFTLLWVIPLLVISIVLEKLEIWTPFNLVRSGNWSSVLLFALAYLVQGFLLEFWNYFSATHENGQIITQTPAYWAYSVPYINVYHVFEMPALGLMGYLPFGIYCIIWWIVFAYLLNIPSQFTSAKHLE</sequence>
<feature type="transmembrane region" description="Helical" evidence="1">
    <location>
        <begin position="159"/>
        <end position="178"/>
    </location>
</feature>
<keyword evidence="1" id="KW-1133">Transmembrane helix</keyword>
<dbReference type="AlphaFoldDB" id="A0A9E8SNG6"/>